<name>A0AAJ0GAV8_9PEZI</name>
<dbReference type="GO" id="GO:0005948">
    <property type="term" value="C:acetolactate synthase complex"/>
    <property type="evidence" value="ECO:0007669"/>
    <property type="project" value="TreeGrafter"/>
</dbReference>
<dbReference type="GO" id="GO:0000287">
    <property type="term" value="F:magnesium ion binding"/>
    <property type="evidence" value="ECO:0007669"/>
    <property type="project" value="InterPro"/>
</dbReference>
<dbReference type="PANTHER" id="PTHR18968:SF13">
    <property type="entry name" value="ACETOLACTATE SYNTHASE CATALYTIC SUBUNIT, MITOCHONDRIAL"/>
    <property type="match status" value="1"/>
</dbReference>
<sequence length="626" mass="67580">MADSKDTDIPRQSDKPSGPSKSDIGYGSDAIAEQLSRLDMKYMALVPGSSYRGLHDSLVNYKGNASPEMLVCLHEVSQSIEIYTNDTFANGTTQEHAVAIAHGYAKVTGKPMAVGLHANVGLMHAVMAIYNAFTDRVPMLILGATGPLDATRRRPWIDWLHTATDQAALIRPFIKFDDQPHSPNAAIASLVQATAYTSSKPCAPVYVCLDLSLQEDEVDPKTLKFPDTARYLDVHAPGPSLEDTKRIVDVLRSSRQPLFMFGRTGQSQTCWNERVLLVERYDARVVTDLKQASAFPTDHRLHAAPPSIFNPPDTSETIRSADLIISWDWVDLAGALKAANESGVEPSATVVHVSLDSALHNGWSKDHFGLPPVDIMVRADADPTVSSVLEADDLDEQRKSDWPAKSSELVRAMTGVPEGSGSDAIFMSDLAHALYTVIAPDNICLVRVPLGWKGSDLRTPNPLSFMGMDGGAGIGSGPGQVVGTALGLREISSSLLPVAVIGDGDFCMGSSALWTAARYRLPLLAIVANNGSYYNDEVHQERVAKHRGRPVENKWIGMRLDDPAPDIHKMAAGLGCTIVSDRQITKASELRSALKEAIQAVGDGKSVVLDVRVLPEGYSSALEKAK</sequence>
<gene>
    <name evidence="8" type="ORF">LTR09_004057</name>
</gene>
<dbReference type="CDD" id="cd07035">
    <property type="entry name" value="TPP_PYR_POX_like"/>
    <property type="match status" value="1"/>
</dbReference>
<dbReference type="Proteomes" id="UP001271007">
    <property type="component" value="Unassembled WGS sequence"/>
</dbReference>
<dbReference type="InterPro" id="IPR012001">
    <property type="entry name" value="Thiamin_PyroP_enz_TPP-bd_dom"/>
</dbReference>
<evidence type="ECO:0000259" key="6">
    <source>
        <dbReference type="Pfam" id="PF02775"/>
    </source>
</evidence>
<comment type="similarity">
    <text evidence="1 3">Belongs to the TPP enzyme family.</text>
</comment>
<dbReference type="GO" id="GO:0003984">
    <property type="term" value="F:acetolactate synthase activity"/>
    <property type="evidence" value="ECO:0007669"/>
    <property type="project" value="TreeGrafter"/>
</dbReference>
<feature type="domain" description="Thiamine pyrophosphate enzyme N-terminal TPP-binding" evidence="7">
    <location>
        <begin position="95"/>
        <end position="167"/>
    </location>
</feature>
<evidence type="ECO:0000313" key="8">
    <source>
        <dbReference type="EMBL" id="KAK3054899.1"/>
    </source>
</evidence>
<accession>A0AAJ0GAV8</accession>
<dbReference type="InterPro" id="IPR011766">
    <property type="entry name" value="TPP_enzyme_TPP-bd"/>
</dbReference>
<dbReference type="SUPFAM" id="SSF52518">
    <property type="entry name" value="Thiamin diphosphate-binding fold (THDP-binding)"/>
    <property type="match status" value="2"/>
</dbReference>
<evidence type="ECO:0000259" key="7">
    <source>
        <dbReference type="Pfam" id="PF02776"/>
    </source>
</evidence>
<organism evidence="8 9">
    <name type="scientific">Extremus antarcticus</name>
    <dbReference type="NCBI Taxonomy" id="702011"/>
    <lineage>
        <taxon>Eukaryota</taxon>
        <taxon>Fungi</taxon>
        <taxon>Dikarya</taxon>
        <taxon>Ascomycota</taxon>
        <taxon>Pezizomycotina</taxon>
        <taxon>Dothideomycetes</taxon>
        <taxon>Dothideomycetidae</taxon>
        <taxon>Mycosphaerellales</taxon>
        <taxon>Extremaceae</taxon>
        <taxon>Extremus</taxon>
    </lineage>
</organism>
<dbReference type="Gene3D" id="3.40.50.970">
    <property type="match status" value="2"/>
</dbReference>
<dbReference type="GO" id="GO:0050660">
    <property type="term" value="F:flavin adenine dinucleotide binding"/>
    <property type="evidence" value="ECO:0007669"/>
    <property type="project" value="TreeGrafter"/>
</dbReference>
<dbReference type="GO" id="GO:0009099">
    <property type="term" value="P:L-valine biosynthetic process"/>
    <property type="evidence" value="ECO:0007669"/>
    <property type="project" value="TreeGrafter"/>
</dbReference>
<evidence type="ECO:0000256" key="4">
    <source>
        <dbReference type="SAM" id="MobiDB-lite"/>
    </source>
</evidence>
<evidence type="ECO:0000256" key="2">
    <source>
        <dbReference type="ARBA" id="ARBA00023052"/>
    </source>
</evidence>
<dbReference type="Pfam" id="PF02776">
    <property type="entry name" value="TPP_enzyme_N"/>
    <property type="match status" value="1"/>
</dbReference>
<dbReference type="SUPFAM" id="SSF52467">
    <property type="entry name" value="DHS-like NAD/FAD-binding domain"/>
    <property type="match status" value="1"/>
</dbReference>
<dbReference type="AlphaFoldDB" id="A0AAJ0GAV8"/>
<feature type="region of interest" description="Disordered" evidence="4">
    <location>
        <begin position="1"/>
        <end position="26"/>
    </location>
</feature>
<dbReference type="InterPro" id="IPR029061">
    <property type="entry name" value="THDP-binding"/>
</dbReference>
<comment type="caution">
    <text evidence="8">The sequence shown here is derived from an EMBL/GenBank/DDBJ whole genome shotgun (WGS) entry which is preliminary data.</text>
</comment>
<dbReference type="InterPro" id="IPR029035">
    <property type="entry name" value="DHS-like_NAD/FAD-binding_dom"/>
</dbReference>
<feature type="domain" description="Thiamine pyrophosphate enzyme TPP-binding" evidence="6">
    <location>
        <begin position="460"/>
        <end position="610"/>
    </location>
</feature>
<evidence type="ECO:0008006" key="10">
    <source>
        <dbReference type="Google" id="ProtNLM"/>
    </source>
</evidence>
<dbReference type="PANTHER" id="PTHR18968">
    <property type="entry name" value="THIAMINE PYROPHOSPHATE ENZYMES"/>
    <property type="match status" value="1"/>
</dbReference>
<keyword evidence="9" id="KW-1185">Reference proteome</keyword>
<dbReference type="InterPro" id="IPR045229">
    <property type="entry name" value="TPP_enz"/>
</dbReference>
<dbReference type="Gene3D" id="3.40.50.1220">
    <property type="entry name" value="TPP-binding domain"/>
    <property type="match status" value="1"/>
</dbReference>
<evidence type="ECO:0000256" key="1">
    <source>
        <dbReference type="ARBA" id="ARBA00007812"/>
    </source>
</evidence>
<dbReference type="EMBL" id="JAWDJX010000010">
    <property type="protein sequence ID" value="KAK3054899.1"/>
    <property type="molecule type" value="Genomic_DNA"/>
</dbReference>
<feature type="compositionally biased region" description="Basic and acidic residues" evidence="4">
    <location>
        <begin position="1"/>
        <end position="14"/>
    </location>
</feature>
<feature type="domain" description="Thiamine pyrophosphate enzyme central" evidence="5">
    <location>
        <begin position="245"/>
        <end position="358"/>
    </location>
</feature>
<dbReference type="CDD" id="cd02002">
    <property type="entry name" value="TPP_BFDC"/>
    <property type="match status" value="1"/>
</dbReference>
<dbReference type="InterPro" id="IPR012000">
    <property type="entry name" value="Thiamin_PyroP_enz_cen_dom"/>
</dbReference>
<protein>
    <recommendedName>
        <fullName evidence="10">Pyruvate decarboxylase</fullName>
    </recommendedName>
</protein>
<keyword evidence="2 3" id="KW-0786">Thiamine pyrophosphate</keyword>
<reference evidence="8" key="1">
    <citation type="submission" date="2023-04" db="EMBL/GenBank/DDBJ databases">
        <title>Black Yeasts Isolated from many extreme environments.</title>
        <authorList>
            <person name="Coleine C."/>
            <person name="Stajich J.E."/>
            <person name="Selbmann L."/>
        </authorList>
    </citation>
    <scope>NUCLEOTIDE SEQUENCE</scope>
    <source>
        <strain evidence="8">CCFEE 5312</strain>
    </source>
</reference>
<dbReference type="Pfam" id="PF02775">
    <property type="entry name" value="TPP_enzyme_C"/>
    <property type="match status" value="1"/>
</dbReference>
<dbReference type="GO" id="GO:0030976">
    <property type="term" value="F:thiamine pyrophosphate binding"/>
    <property type="evidence" value="ECO:0007669"/>
    <property type="project" value="InterPro"/>
</dbReference>
<proteinExistence type="inferred from homology"/>
<evidence type="ECO:0000313" key="9">
    <source>
        <dbReference type="Proteomes" id="UP001271007"/>
    </source>
</evidence>
<evidence type="ECO:0000256" key="3">
    <source>
        <dbReference type="RuleBase" id="RU362132"/>
    </source>
</evidence>
<dbReference type="Pfam" id="PF00205">
    <property type="entry name" value="TPP_enzyme_M"/>
    <property type="match status" value="1"/>
</dbReference>
<dbReference type="GO" id="GO:0009097">
    <property type="term" value="P:isoleucine biosynthetic process"/>
    <property type="evidence" value="ECO:0007669"/>
    <property type="project" value="TreeGrafter"/>
</dbReference>
<evidence type="ECO:0000259" key="5">
    <source>
        <dbReference type="Pfam" id="PF00205"/>
    </source>
</evidence>